<reference evidence="2" key="2">
    <citation type="submission" date="2020-05" db="UniProtKB">
        <authorList>
            <consortium name="EnsemblMetazoa"/>
        </authorList>
    </citation>
    <scope>IDENTIFICATION</scope>
    <source>
        <strain evidence="2">wikel</strain>
    </source>
</reference>
<evidence type="ECO:0000313" key="1">
    <source>
        <dbReference type="EMBL" id="EEC00708.1"/>
    </source>
</evidence>
<gene>
    <name evidence="1" type="ORF">IscW_ISCW001436</name>
</gene>
<dbReference type="VEuPathDB" id="VectorBase:ISCI001436"/>
<organism>
    <name type="scientific">Ixodes scapularis</name>
    <name type="common">Black-legged tick</name>
    <name type="synonym">Deer tick</name>
    <dbReference type="NCBI Taxonomy" id="6945"/>
    <lineage>
        <taxon>Eukaryota</taxon>
        <taxon>Metazoa</taxon>
        <taxon>Ecdysozoa</taxon>
        <taxon>Arthropoda</taxon>
        <taxon>Chelicerata</taxon>
        <taxon>Arachnida</taxon>
        <taxon>Acari</taxon>
        <taxon>Parasitiformes</taxon>
        <taxon>Ixodida</taxon>
        <taxon>Ixodoidea</taxon>
        <taxon>Ixodidae</taxon>
        <taxon>Ixodinae</taxon>
        <taxon>Ixodes</taxon>
    </lineage>
</organism>
<reference evidence="1 3" key="1">
    <citation type="submission" date="2008-03" db="EMBL/GenBank/DDBJ databases">
        <title>Annotation of Ixodes scapularis.</title>
        <authorList>
            <consortium name="Ixodes scapularis Genome Project Consortium"/>
            <person name="Caler E."/>
            <person name="Hannick L.I."/>
            <person name="Bidwell S."/>
            <person name="Joardar V."/>
            <person name="Thiagarajan M."/>
            <person name="Amedeo P."/>
            <person name="Galinsky K.J."/>
            <person name="Schobel S."/>
            <person name="Inman J."/>
            <person name="Hostetler J."/>
            <person name="Miller J."/>
            <person name="Hammond M."/>
            <person name="Megy K."/>
            <person name="Lawson D."/>
            <person name="Kodira C."/>
            <person name="Sutton G."/>
            <person name="Meyer J."/>
            <person name="Hill C.A."/>
            <person name="Birren B."/>
            <person name="Nene V."/>
            <person name="Collins F."/>
            <person name="Alarcon-Chaidez F."/>
            <person name="Wikel S."/>
            <person name="Strausberg R."/>
        </authorList>
    </citation>
    <scope>NUCLEOTIDE SEQUENCE [LARGE SCALE GENOMIC DNA]</scope>
    <source>
        <strain evidence="3">Wikel</strain>
        <strain evidence="1">Wikel colony</strain>
    </source>
</reference>
<name>B7P286_IXOSC</name>
<dbReference type="Proteomes" id="UP000001555">
    <property type="component" value="Unassembled WGS sequence"/>
</dbReference>
<sequence length="83" mass="10106">MHWDKVPYPKKGYYTVPVRKYPFHPPHYFAYEDYDGAESSTTQQKAKNSPYHNYGKQYKKRYYTYYYPYSAKYGYGPLPPYTD</sequence>
<evidence type="ECO:0000313" key="2">
    <source>
        <dbReference type="EnsemblMetazoa" id="ISCW001436-PA"/>
    </source>
</evidence>
<dbReference type="EMBL" id="DS620923">
    <property type="protein sequence ID" value="EEC00708.1"/>
    <property type="molecule type" value="Genomic_DNA"/>
</dbReference>
<dbReference type="EnsemblMetazoa" id="ISCW001436-RA">
    <property type="protein sequence ID" value="ISCW001436-PA"/>
    <property type="gene ID" value="ISCW001436"/>
</dbReference>
<keyword evidence="3" id="KW-1185">Reference proteome</keyword>
<evidence type="ECO:0000313" key="3">
    <source>
        <dbReference type="Proteomes" id="UP000001555"/>
    </source>
</evidence>
<dbReference type="EMBL" id="ABJB010197477">
    <property type="status" value="NOT_ANNOTATED_CDS"/>
    <property type="molecule type" value="Genomic_DNA"/>
</dbReference>
<dbReference type="VEuPathDB" id="VectorBase:ISCW001436"/>
<accession>B7P286</accession>
<protein>
    <submittedName>
        <fullName evidence="1 2">Uncharacterized protein</fullName>
    </submittedName>
</protein>
<proteinExistence type="predicted"/>
<dbReference type="HOGENOM" id="CLU_2545108_0_0_1"/>
<dbReference type="PaxDb" id="6945-B7P286"/>
<dbReference type="InParanoid" id="B7P286"/>
<dbReference type="AlphaFoldDB" id="B7P286"/>